<feature type="domain" description="Outer membrane protein beta-barrel" evidence="3">
    <location>
        <begin position="7"/>
        <end position="201"/>
    </location>
</feature>
<comment type="caution">
    <text evidence="4">The sequence shown here is derived from an EMBL/GenBank/DDBJ whole genome shotgun (WGS) entry which is preliminary data.</text>
</comment>
<dbReference type="EMBL" id="QVQT01000001">
    <property type="protein sequence ID" value="RFU18196.1"/>
    <property type="molecule type" value="Genomic_DNA"/>
</dbReference>
<organism evidence="4 5">
    <name type="scientific">Paracidobacterium acidisoli</name>
    <dbReference type="NCBI Taxonomy" id="2303751"/>
    <lineage>
        <taxon>Bacteria</taxon>
        <taxon>Pseudomonadati</taxon>
        <taxon>Acidobacteriota</taxon>
        <taxon>Terriglobia</taxon>
        <taxon>Terriglobales</taxon>
        <taxon>Acidobacteriaceae</taxon>
        <taxon>Paracidobacterium</taxon>
    </lineage>
</organism>
<feature type="signal peptide" evidence="2">
    <location>
        <begin position="1"/>
        <end position="20"/>
    </location>
</feature>
<name>A0A372ITF3_9BACT</name>
<dbReference type="InterPro" id="IPR011250">
    <property type="entry name" value="OMP/PagP_B-barrel"/>
</dbReference>
<dbReference type="Pfam" id="PF13505">
    <property type="entry name" value="OMP_b-brl"/>
    <property type="match status" value="1"/>
</dbReference>
<proteinExistence type="predicted"/>
<dbReference type="AlphaFoldDB" id="A0A372ITF3"/>
<dbReference type="Gene3D" id="2.40.160.20">
    <property type="match status" value="1"/>
</dbReference>
<protein>
    <submittedName>
        <fullName evidence="4">Porin family protein</fullName>
    </submittedName>
</protein>
<gene>
    <name evidence="4" type="ORF">D0Y96_01060</name>
</gene>
<dbReference type="OrthoDB" id="115771at2"/>
<dbReference type="Proteomes" id="UP000264702">
    <property type="component" value="Unassembled WGS sequence"/>
</dbReference>
<keyword evidence="1 2" id="KW-0732">Signal</keyword>
<accession>A0A372ITF3</accession>
<evidence type="ECO:0000259" key="3">
    <source>
        <dbReference type="Pfam" id="PF13505"/>
    </source>
</evidence>
<evidence type="ECO:0000256" key="1">
    <source>
        <dbReference type="ARBA" id="ARBA00022729"/>
    </source>
</evidence>
<evidence type="ECO:0000256" key="2">
    <source>
        <dbReference type="SAM" id="SignalP"/>
    </source>
</evidence>
<keyword evidence="5" id="KW-1185">Reference proteome</keyword>
<dbReference type="SUPFAM" id="SSF56925">
    <property type="entry name" value="OMPA-like"/>
    <property type="match status" value="1"/>
</dbReference>
<evidence type="ECO:0000313" key="4">
    <source>
        <dbReference type="EMBL" id="RFU18196.1"/>
    </source>
</evidence>
<feature type="chain" id="PRO_5016769951" evidence="2">
    <location>
        <begin position="21"/>
        <end position="201"/>
    </location>
</feature>
<dbReference type="InterPro" id="IPR027385">
    <property type="entry name" value="Beta-barrel_OMP"/>
</dbReference>
<sequence>MRKFLLLAVLLPMLAVAGFAQESRQDISVSGAGFIPPYAYGNGVLLHATVGYGGLLSYRYMLTPRSALELNYQYVQNVNHFLIPTNNILVHTRMQEISGAYVYNFIFKNFNPFLEAGVGGYIFTPIDDSKTNFQNSLSQNTNIGLLYGGGIAYEISPSFDIRAEYRGIVVKTPSFSFPNNDTRTNRYYNIYNPVIGVAYHF</sequence>
<evidence type="ECO:0000313" key="5">
    <source>
        <dbReference type="Proteomes" id="UP000264702"/>
    </source>
</evidence>
<reference evidence="4 5" key="1">
    <citation type="submission" date="2018-08" db="EMBL/GenBank/DDBJ databases">
        <title>Acidipila sp. 4G-K13, an acidobacterium isolated from forest soil.</title>
        <authorList>
            <person name="Gao Z.-H."/>
            <person name="Qiu L.-H."/>
        </authorList>
    </citation>
    <scope>NUCLEOTIDE SEQUENCE [LARGE SCALE GENOMIC DNA]</scope>
    <source>
        <strain evidence="4 5">4G-K13</strain>
    </source>
</reference>